<sequence>MTELHKIAYIEEWKGHYGQNILAGILMALALLPVAIAFSFIVHIKPTLGLMSCGLMMCLISLFGKRLAMVSGPSSGISIIGGPLVEQYGVHYLALATILMGMILFIYGLCHIDKILKLIPNTVVMGFMNALGLLLLWTQMKYIFGISIATYVVSALTFIIIFISSRTIKVIPAPLITIIVLTFATWLIHPNLQYVHDMADIHFSMPSIHIPQEMFELSAFFIALKYAFTMSVISVIQTNLTNDMMNMISQHPTNKDREIVGQGLSNIIVGLFGGYGSSGLVGQSKFNYRMGARTRVATLTTGIFLLLCVFVLGQLVGLIPMVVLASVLITISLNTFDRRTFQHIKGAPVKRGLVMGLTMILILITNNLAIGVIAGTLFYYILRLFFKKEGTE</sequence>
<name>A0A7X9ZIA8_STACP</name>
<feature type="transmembrane region" description="Helical" evidence="5">
    <location>
        <begin position="21"/>
        <end position="41"/>
    </location>
</feature>
<comment type="caution">
    <text evidence="8">The sequence shown here is derived from an EMBL/GenBank/DDBJ whole genome shotgun (WGS) entry which is preliminary data.</text>
</comment>
<gene>
    <name evidence="9" type="ORF">EQ811_06870</name>
    <name evidence="8" type="ORF">HHM13_10625</name>
    <name evidence="7" type="ORF">HHM24_10695</name>
</gene>
<dbReference type="PANTHER" id="PTHR43310:SF1">
    <property type="entry name" value="SULFATE TRANSPORTER YBAR-RELATED"/>
    <property type="match status" value="1"/>
</dbReference>
<dbReference type="GO" id="GO:0016020">
    <property type="term" value="C:membrane"/>
    <property type="evidence" value="ECO:0007669"/>
    <property type="project" value="UniProtKB-SubCell"/>
</dbReference>
<keyword evidence="4 5" id="KW-0472">Membrane</keyword>
<feature type="transmembrane region" description="Helical" evidence="5">
    <location>
        <begin position="170"/>
        <end position="188"/>
    </location>
</feature>
<evidence type="ECO:0000313" key="10">
    <source>
        <dbReference type="Proteomes" id="UP000291949"/>
    </source>
</evidence>
<dbReference type="Proteomes" id="UP000550736">
    <property type="component" value="Unassembled WGS sequence"/>
</dbReference>
<feature type="transmembrane region" description="Helical" evidence="5">
    <location>
        <begin position="118"/>
        <end position="137"/>
    </location>
</feature>
<accession>A0A7X9ZIA8</accession>
<organism evidence="8 12">
    <name type="scientific">Staphylococcus capitis</name>
    <dbReference type="NCBI Taxonomy" id="29388"/>
    <lineage>
        <taxon>Bacteria</taxon>
        <taxon>Bacillati</taxon>
        <taxon>Bacillota</taxon>
        <taxon>Bacilli</taxon>
        <taxon>Bacillales</taxon>
        <taxon>Staphylococcaceae</taxon>
        <taxon>Staphylococcus</taxon>
    </lineage>
</organism>
<reference evidence="9 10" key="1">
    <citation type="journal article" date="2019" name="Sci. Transl. Med.">
        <title>Quorum sensing between bacterial species on the skin protects against epidermal injury in atopic dermatitis.</title>
        <authorList>
            <person name="Williams M.R."/>
        </authorList>
    </citation>
    <scope>NUCLEOTIDE SEQUENCE [LARGE SCALE GENOMIC DNA]</scope>
    <source>
        <strain evidence="9 10">H8</strain>
    </source>
</reference>
<feature type="domain" description="SLC26A/SulP transporter" evidence="6">
    <location>
        <begin position="148"/>
        <end position="343"/>
    </location>
</feature>
<feature type="domain" description="SLC26A/SulP transporter" evidence="6">
    <location>
        <begin position="20"/>
        <end position="147"/>
    </location>
</feature>
<dbReference type="AlphaFoldDB" id="A0A7X9ZIA8"/>
<evidence type="ECO:0000256" key="2">
    <source>
        <dbReference type="ARBA" id="ARBA00022692"/>
    </source>
</evidence>
<evidence type="ECO:0000313" key="7">
    <source>
        <dbReference type="EMBL" id="NMK55185.1"/>
    </source>
</evidence>
<evidence type="ECO:0000259" key="6">
    <source>
        <dbReference type="Pfam" id="PF00916"/>
    </source>
</evidence>
<evidence type="ECO:0000313" key="12">
    <source>
        <dbReference type="Proteomes" id="UP000550736"/>
    </source>
</evidence>
<dbReference type="PANTHER" id="PTHR43310">
    <property type="entry name" value="SULFATE TRANSPORTER YBAR-RELATED"/>
    <property type="match status" value="1"/>
</dbReference>
<dbReference type="Proteomes" id="UP000291949">
    <property type="component" value="Unassembled WGS sequence"/>
</dbReference>
<dbReference type="Proteomes" id="UP000538955">
    <property type="component" value="Unassembled WGS sequence"/>
</dbReference>
<keyword evidence="2 5" id="KW-0812">Transmembrane</keyword>
<proteinExistence type="predicted"/>
<evidence type="ECO:0000256" key="1">
    <source>
        <dbReference type="ARBA" id="ARBA00004141"/>
    </source>
</evidence>
<dbReference type="Pfam" id="PF00916">
    <property type="entry name" value="Sulfate_transp"/>
    <property type="match status" value="2"/>
</dbReference>
<dbReference type="RefSeq" id="WP_023351264.1">
    <property type="nucleotide sequence ID" value="NZ_AP014956.1"/>
</dbReference>
<keyword evidence="3 5" id="KW-1133">Transmembrane helix</keyword>
<comment type="subcellular location">
    <subcellularLocation>
        <location evidence="1">Membrane</location>
        <topology evidence="1">Multi-pass membrane protein</topology>
    </subcellularLocation>
</comment>
<feature type="transmembrane region" description="Helical" evidence="5">
    <location>
        <begin position="88"/>
        <end position="109"/>
    </location>
</feature>
<keyword evidence="11" id="KW-1185">Reference proteome</keyword>
<evidence type="ECO:0000256" key="4">
    <source>
        <dbReference type="ARBA" id="ARBA00023136"/>
    </source>
</evidence>
<dbReference type="InterPro" id="IPR011547">
    <property type="entry name" value="SLC26A/SulP_dom"/>
</dbReference>
<evidence type="ECO:0000256" key="5">
    <source>
        <dbReference type="SAM" id="Phobius"/>
    </source>
</evidence>
<evidence type="ECO:0000256" key="3">
    <source>
        <dbReference type="ARBA" id="ARBA00022989"/>
    </source>
</evidence>
<evidence type="ECO:0000313" key="8">
    <source>
        <dbReference type="EMBL" id="NMK98515.1"/>
    </source>
</evidence>
<feature type="transmembrane region" description="Helical" evidence="5">
    <location>
        <begin position="48"/>
        <end position="68"/>
    </location>
</feature>
<reference evidence="11 12" key="2">
    <citation type="submission" date="2020-04" db="EMBL/GenBank/DDBJ databases">
        <title>The Epidemiology and Molecular Characteristics of Linezolid-Resistant Staphylococcus capitis in Huashan Hospital, Shanghai.</title>
        <authorList>
            <person name="Ding L."/>
            <person name="Li P."/>
            <person name="Yang Y."/>
            <person name="Lin D."/>
            <person name="Xu X."/>
        </authorList>
    </citation>
    <scope>NUCLEOTIDE SEQUENCE [LARGE SCALE GENOMIC DNA]</scope>
    <source>
        <strain evidence="8 12">12-86</strain>
        <strain evidence="7 11">17-84</strain>
    </source>
</reference>
<dbReference type="EMBL" id="SCHC01000002">
    <property type="protein sequence ID" value="TBW76585.1"/>
    <property type="molecule type" value="Genomic_DNA"/>
</dbReference>
<feature type="transmembrane region" description="Helical" evidence="5">
    <location>
        <begin position="357"/>
        <end position="382"/>
    </location>
</feature>
<dbReference type="EMBL" id="JABBMI010000080">
    <property type="protein sequence ID" value="NMK55185.1"/>
    <property type="molecule type" value="Genomic_DNA"/>
</dbReference>
<feature type="transmembrane region" description="Helical" evidence="5">
    <location>
        <begin position="143"/>
        <end position="163"/>
    </location>
</feature>
<protein>
    <submittedName>
        <fullName evidence="8">SulP family inorganic anion transporter</fullName>
    </submittedName>
</protein>
<evidence type="ECO:0000313" key="11">
    <source>
        <dbReference type="Proteomes" id="UP000538955"/>
    </source>
</evidence>
<dbReference type="EMBL" id="JABBLX010000044">
    <property type="protein sequence ID" value="NMK98515.1"/>
    <property type="molecule type" value="Genomic_DNA"/>
</dbReference>
<dbReference type="InterPro" id="IPR052706">
    <property type="entry name" value="Membrane-Transporter-like"/>
</dbReference>
<feature type="transmembrane region" description="Helical" evidence="5">
    <location>
        <begin position="217"/>
        <end position="236"/>
    </location>
</feature>
<evidence type="ECO:0000313" key="9">
    <source>
        <dbReference type="EMBL" id="TBW76585.1"/>
    </source>
</evidence>